<keyword evidence="9" id="KW-1185">Reference proteome</keyword>
<dbReference type="FunFam" id="3.40.640.10:FF:000033">
    <property type="entry name" value="Aspartate aminotransferase"/>
    <property type="match status" value="1"/>
</dbReference>
<keyword evidence="4 6" id="KW-0808">Transferase</keyword>
<reference evidence="8 9" key="1">
    <citation type="journal article" date="2015" name="Genome Biol. Evol.">
        <title>Functionally Structured Genomes in Lactobacillus kunkeei Colonizing the Honey Crop and Food Products of Honeybees and Stingless Bees.</title>
        <authorList>
            <person name="Tamarit D."/>
            <person name="Ellegaard K.M."/>
            <person name="Wikander J."/>
            <person name="Olofsson T."/>
            <person name="Vasquez A."/>
            <person name="Andersson S.G."/>
        </authorList>
    </citation>
    <scope>NUCLEOTIDE SEQUENCE [LARGE SCALE GENOMIC DNA]</scope>
    <source>
        <strain evidence="8 9">LAko</strain>
    </source>
</reference>
<dbReference type="Gene3D" id="3.40.640.10">
    <property type="entry name" value="Type I PLP-dependent aspartate aminotransferase-like (Major domain)"/>
    <property type="match status" value="1"/>
</dbReference>
<keyword evidence="5" id="KW-0663">Pyridoxal phosphate</keyword>
<comment type="caution">
    <text evidence="8">The sequence shown here is derived from an EMBL/GenBank/DDBJ whole genome shotgun (WGS) entry which is preliminary data.</text>
</comment>
<dbReference type="EMBL" id="JXCY01000007">
    <property type="protein sequence ID" value="KOY75760.1"/>
    <property type="molecule type" value="Genomic_DNA"/>
</dbReference>
<dbReference type="PROSITE" id="PS00105">
    <property type="entry name" value="AA_TRANSFER_CLASS_1"/>
    <property type="match status" value="1"/>
</dbReference>
<dbReference type="Gene3D" id="3.90.1150.10">
    <property type="entry name" value="Aspartate Aminotransferase, domain 1"/>
    <property type="match status" value="1"/>
</dbReference>
<dbReference type="InterPro" id="IPR015424">
    <property type="entry name" value="PyrdxlP-dep_Trfase"/>
</dbReference>
<dbReference type="Proteomes" id="UP000037778">
    <property type="component" value="Unassembled WGS sequence"/>
</dbReference>
<dbReference type="InterPro" id="IPR050596">
    <property type="entry name" value="AspAT/PAT-like"/>
</dbReference>
<evidence type="ECO:0000313" key="9">
    <source>
        <dbReference type="Proteomes" id="UP000037778"/>
    </source>
</evidence>
<dbReference type="CDD" id="cd00609">
    <property type="entry name" value="AAT_like"/>
    <property type="match status" value="1"/>
</dbReference>
<name>A0A0M9DBT3_9LACO</name>
<proteinExistence type="inferred from homology"/>
<dbReference type="RefSeq" id="WP_053792016.1">
    <property type="nucleotide sequence ID" value="NZ_JXCY01000007.1"/>
</dbReference>
<accession>A0A0M9DBT3</accession>
<evidence type="ECO:0000313" key="8">
    <source>
        <dbReference type="EMBL" id="KOY75760.1"/>
    </source>
</evidence>
<dbReference type="GO" id="GO:0030170">
    <property type="term" value="F:pyridoxal phosphate binding"/>
    <property type="evidence" value="ECO:0007669"/>
    <property type="project" value="InterPro"/>
</dbReference>
<dbReference type="GO" id="GO:0008483">
    <property type="term" value="F:transaminase activity"/>
    <property type="evidence" value="ECO:0007669"/>
    <property type="project" value="UniProtKB-KW"/>
</dbReference>
<evidence type="ECO:0000259" key="7">
    <source>
        <dbReference type="Pfam" id="PF00155"/>
    </source>
</evidence>
<dbReference type="EC" id="2.6.1.-" evidence="6"/>
<comment type="similarity">
    <text evidence="2 6">Belongs to the class-I pyridoxal-phosphate-dependent aminotransferase family.</text>
</comment>
<dbReference type="SUPFAM" id="SSF53383">
    <property type="entry name" value="PLP-dependent transferases"/>
    <property type="match status" value="1"/>
</dbReference>
<dbReference type="PATRIC" id="fig|148814.8.peg.1105"/>
<comment type="cofactor">
    <cofactor evidence="1 6">
        <name>pyridoxal 5'-phosphate</name>
        <dbReference type="ChEBI" id="CHEBI:597326"/>
    </cofactor>
</comment>
<dbReference type="InterPro" id="IPR015422">
    <property type="entry name" value="PyrdxlP-dep_Trfase_small"/>
</dbReference>
<feature type="domain" description="Aminotransferase class I/classII large" evidence="7">
    <location>
        <begin position="37"/>
        <end position="386"/>
    </location>
</feature>
<evidence type="ECO:0000256" key="1">
    <source>
        <dbReference type="ARBA" id="ARBA00001933"/>
    </source>
</evidence>
<evidence type="ECO:0000256" key="6">
    <source>
        <dbReference type="RuleBase" id="RU000481"/>
    </source>
</evidence>
<dbReference type="InterPro" id="IPR004839">
    <property type="entry name" value="Aminotransferase_I/II_large"/>
</dbReference>
<dbReference type="PANTHER" id="PTHR46383">
    <property type="entry name" value="ASPARTATE AMINOTRANSFERASE"/>
    <property type="match status" value="1"/>
</dbReference>
<evidence type="ECO:0000256" key="5">
    <source>
        <dbReference type="ARBA" id="ARBA00022898"/>
    </source>
</evidence>
<sequence length="391" mass="42910">MPNLSSSLVGKHNQRLNALAPSGIRSFDKKISSIDGLIKLTIGEPDLDTPEHVKQAGIDSIKNNDSHYADQTGKKELRDAISNHLSNKYDLKYDADSEVIVTVGATEALYSTFQTIINKGDKVIVPTPTFALYFPIIEILGGEVIKVDVSEDDFILKPEKLKAILDEHGDSVKALLLNYPSNPTGVEYSKEDLAGLAEVIKQHPMYVLSDEIYSDLTYGVKHYSIANMLPEQTIYLSGLSKSHAMTGYRVGYICGPAEFIKKVGMVHAFVVTSVTNSAQVAAAEALSNGENDPVEMAKIYQERRDILYKGLKELGFSMPEPKGAFYMFAKIPAQYGKDDENFALELAKKAKIGVIPGSAFGPGGEGYIRLSYASSKEVILEALKRLQIFMK</sequence>
<evidence type="ECO:0000256" key="4">
    <source>
        <dbReference type="ARBA" id="ARBA00022679"/>
    </source>
</evidence>
<protein>
    <recommendedName>
        <fullName evidence="6">Aminotransferase</fullName>
        <ecNumber evidence="6">2.6.1.-</ecNumber>
    </recommendedName>
</protein>
<dbReference type="AlphaFoldDB" id="A0A0M9DBT3"/>
<dbReference type="Pfam" id="PF00155">
    <property type="entry name" value="Aminotran_1_2"/>
    <property type="match status" value="1"/>
</dbReference>
<keyword evidence="3 6" id="KW-0032">Aminotransferase</keyword>
<dbReference type="GO" id="GO:0006520">
    <property type="term" value="P:amino acid metabolic process"/>
    <property type="evidence" value="ECO:0007669"/>
    <property type="project" value="InterPro"/>
</dbReference>
<evidence type="ECO:0000256" key="3">
    <source>
        <dbReference type="ARBA" id="ARBA00022576"/>
    </source>
</evidence>
<evidence type="ECO:0000256" key="2">
    <source>
        <dbReference type="ARBA" id="ARBA00007441"/>
    </source>
</evidence>
<dbReference type="PANTHER" id="PTHR46383:SF4">
    <property type="entry name" value="AMINOTRANSFERASE"/>
    <property type="match status" value="1"/>
</dbReference>
<dbReference type="InterPro" id="IPR004838">
    <property type="entry name" value="NHTrfase_class1_PyrdxlP-BS"/>
</dbReference>
<organism evidence="8 9">
    <name type="scientific">Apilactobacillus kunkeei</name>
    <dbReference type="NCBI Taxonomy" id="148814"/>
    <lineage>
        <taxon>Bacteria</taxon>
        <taxon>Bacillati</taxon>
        <taxon>Bacillota</taxon>
        <taxon>Bacilli</taxon>
        <taxon>Lactobacillales</taxon>
        <taxon>Lactobacillaceae</taxon>
        <taxon>Apilactobacillus</taxon>
    </lineage>
</organism>
<gene>
    <name evidence="8" type="ORF">RZ71_01800</name>
</gene>
<dbReference type="InterPro" id="IPR015421">
    <property type="entry name" value="PyrdxlP-dep_Trfase_major"/>
</dbReference>